<feature type="active site" description="Proton acceptor" evidence="1">
    <location>
        <position position="189"/>
    </location>
</feature>
<evidence type="ECO:0000256" key="1">
    <source>
        <dbReference type="PIRSR" id="PIRSR000440-1"/>
    </source>
</evidence>
<dbReference type="RefSeq" id="WP_322809265.1">
    <property type="nucleotide sequence ID" value="NZ_CBCPJP010000007.1"/>
</dbReference>
<organism evidence="2 3">
    <name type="scientific">Carnobacterium maltaromaticum</name>
    <name type="common">Carnobacterium piscicola</name>
    <dbReference type="NCBI Taxonomy" id="2751"/>
    <lineage>
        <taxon>Bacteria</taxon>
        <taxon>Bacillati</taxon>
        <taxon>Bacillota</taxon>
        <taxon>Bacilli</taxon>
        <taxon>Lactobacillales</taxon>
        <taxon>Carnobacteriaceae</taxon>
        <taxon>Carnobacterium</taxon>
    </lineage>
</organism>
<dbReference type="InterPro" id="IPR023213">
    <property type="entry name" value="CAT-like_dom_sf"/>
</dbReference>
<comment type="caution">
    <text evidence="2">The sequence shown here is derived from an EMBL/GenBank/DDBJ whole genome shotgun (WGS) entry which is preliminary data.</text>
</comment>
<dbReference type="PANTHER" id="PTHR38474">
    <property type="entry name" value="SLR0299 PROTEIN"/>
    <property type="match status" value="1"/>
</dbReference>
<dbReference type="Proteomes" id="UP001290462">
    <property type="component" value="Unassembled WGS sequence"/>
</dbReference>
<proteinExistence type="predicted"/>
<dbReference type="GO" id="GO:0008811">
    <property type="term" value="F:chloramphenicol O-acetyltransferase activity"/>
    <property type="evidence" value="ECO:0007669"/>
    <property type="project" value="InterPro"/>
</dbReference>
<sequence length="211" mass="25275">MEKYSIVNMIEFKRKMYFDFFVETETTLDFTVKLDVRRAVEKCQKEELSFYGYTIFNITKVVNSIENMRYDLLNEKLIVWDEIIPSFTSFNKRENLFHALWINMEDNYLFFDKEFKTLVDEYKNSNHISPIPNEPKNMFNISSIPWIHFDSMSGNNKYSGKTFMPTISMGKYHEENGRLLMPISIKVHHATMDGYHISKFYDELQKQLDKV</sequence>
<dbReference type="SMART" id="SM01059">
    <property type="entry name" value="CAT"/>
    <property type="match status" value="1"/>
</dbReference>
<dbReference type="Pfam" id="PF00302">
    <property type="entry name" value="CAT"/>
    <property type="match status" value="1"/>
</dbReference>
<reference evidence="2" key="1">
    <citation type="submission" date="2023-08" db="EMBL/GenBank/DDBJ databases">
        <title>Genomic characterization of piscicolin 126 produced by Carnobacterium maltaromaticum CM22 strain isolated from salmon (Salmo salar).</title>
        <authorList>
            <person name="Gonzalez-Gragera E."/>
            <person name="Garcia-Lopez J.D."/>
            <person name="Teso-Perez C."/>
            <person name="Gimenez-Hernandez I."/>
            <person name="Peralta-Sanchez J.M."/>
            <person name="Valdivia E."/>
            <person name="Montalban-Lopez M."/>
            <person name="Martin-Platero A.M."/>
            <person name="Banos A."/>
            <person name="Martinez-Bueno M."/>
        </authorList>
    </citation>
    <scope>NUCLEOTIDE SEQUENCE</scope>
    <source>
        <strain evidence="2">CM22</strain>
    </source>
</reference>
<evidence type="ECO:0000313" key="2">
    <source>
        <dbReference type="EMBL" id="MDZ5759537.1"/>
    </source>
</evidence>
<accession>A0AAW9K719</accession>
<dbReference type="AlphaFoldDB" id="A0AAW9K719"/>
<dbReference type="EMBL" id="JAVBVO010000003">
    <property type="protein sequence ID" value="MDZ5759537.1"/>
    <property type="molecule type" value="Genomic_DNA"/>
</dbReference>
<dbReference type="PANTHER" id="PTHR38474:SF1">
    <property type="entry name" value="SLR0299 PROTEIN"/>
    <property type="match status" value="1"/>
</dbReference>
<protein>
    <submittedName>
        <fullName evidence="2">CatA-like O-acetyltransferase</fullName>
    </submittedName>
</protein>
<dbReference type="PIRSF" id="PIRSF000440">
    <property type="entry name" value="CAT"/>
    <property type="match status" value="1"/>
</dbReference>
<gene>
    <name evidence="2" type="ORF">RAK27_12810</name>
</gene>
<dbReference type="InterPro" id="IPR001707">
    <property type="entry name" value="Cmp_AcTrfase"/>
</dbReference>
<dbReference type="SUPFAM" id="SSF52777">
    <property type="entry name" value="CoA-dependent acyltransferases"/>
    <property type="match status" value="1"/>
</dbReference>
<dbReference type="Gene3D" id="3.30.559.10">
    <property type="entry name" value="Chloramphenicol acetyltransferase-like domain"/>
    <property type="match status" value="1"/>
</dbReference>
<evidence type="ECO:0000313" key="3">
    <source>
        <dbReference type="Proteomes" id="UP001290462"/>
    </source>
</evidence>
<name>A0AAW9K719_CARML</name>